<dbReference type="Proteomes" id="UP001202479">
    <property type="component" value="Unassembled WGS sequence"/>
</dbReference>
<comment type="caution">
    <text evidence="12">The sequence shown here is derived from an EMBL/GenBank/DDBJ whole genome shotgun (WGS) entry which is preliminary data.</text>
</comment>
<name>A0AAI9SX51_9ASCO</name>
<keyword evidence="3" id="KW-0337">GPI-anchor biosynthesis</keyword>
<dbReference type="InterPro" id="IPR005599">
    <property type="entry name" value="GPI_mannosylTrfase"/>
</dbReference>
<feature type="transmembrane region" description="Helical" evidence="11">
    <location>
        <begin position="98"/>
        <end position="122"/>
    </location>
</feature>
<evidence type="ECO:0000256" key="2">
    <source>
        <dbReference type="ARBA" id="ARBA00004687"/>
    </source>
</evidence>
<keyword evidence="8 11" id="KW-1133">Transmembrane helix</keyword>
<keyword evidence="9 11" id="KW-0472">Membrane</keyword>
<proteinExistence type="inferred from homology"/>
<evidence type="ECO:0000256" key="4">
    <source>
        <dbReference type="ARBA" id="ARBA00022676"/>
    </source>
</evidence>
<evidence type="ECO:0000313" key="13">
    <source>
        <dbReference type="Proteomes" id="UP001202479"/>
    </source>
</evidence>
<evidence type="ECO:0000256" key="7">
    <source>
        <dbReference type="ARBA" id="ARBA00022824"/>
    </source>
</evidence>
<keyword evidence="6 11" id="KW-0812">Transmembrane</keyword>
<organism evidence="12 13">
    <name type="scientific">Candida oxycetoniae</name>
    <dbReference type="NCBI Taxonomy" id="497107"/>
    <lineage>
        <taxon>Eukaryota</taxon>
        <taxon>Fungi</taxon>
        <taxon>Dikarya</taxon>
        <taxon>Ascomycota</taxon>
        <taxon>Saccharomycotina</taxon>
        <taxon>Pichiomycetes</taxon>
        <taxon>Debaryomycetaceae</taxon>
        <taxon>Candida/Lodderomyces clade</taxon>
        <taxon>Candida</taxon>
    </lineage>
</organism>
<evidence type="ECO:0000313" key="12">
    <source>
        <dbReference type="EMBL" id="KAI3404729.2"/>
    </source>
</evidence>
<evidence type="ECO:0000256" key="5">
    <source>
        <dbReference type="ARBA" id="ARBA00022679"/>
    </source>
</evidence>
<dbReference type="PANTHER" id="PTHR22760:SF3">
    <property type="entry name" value="GPI MANNOSYLTRANSFERASE 4"/>
    <property type="match status" value="1"/>
</dbReference>
<evidence type="ECO:0000256" key="10">
    <source>
        <dbReference type="ARBA" id="ARBA00038466"/>
    </source>
</evidence>
<dbReference type="Pfam" id="PF03901">
    <property type="entry name" value="Glyco_transf_22"/>
    <property type="match status" value="1"/>
</dbReference>
<keyword evidence="5" id="KW-0808">Transferase</keyword>
<comment type="similarity">
    <text evidence="10">Belongs to the glycosyltransferase 22 family. PIGZ subfamily.</text>
</comment>
<evidence type="ECO:0000256" key="3">
    <source>
        <dbReference type="ARBA" id="ARBA00022502"/>
    </source>
</evidence>
<keyword evidence="4 11" id="KW-0328">Glycosyltransferase</keyword>
<feature type="transmembrane region" description="Helical" evidence="11">
    <location>
        <begin position="225"/>
        <end position="247"/>
    </location>
</feature>
<protein>
    <recommendedName>
        <fullName evidence="11">Mannosyltransferase</fullName>
        <ecNumber evidence="11">2.4.1.-</ecNumber>
    </recommendedName>
</protein>
<sequence>MNDNFTLVMLWLSNWRNVYLFTIPLRFVFALSNSYIHPDEHFQSVEVLTSKILGYETHIPWEFETFHAARSFGPLYVLYGPLLYLVKYLGLELTPIQIWYLLRLQMCILSWLVTDLCLYWMLPSKQERIKAIFFTSTSFVTLVFQNHLFSNSVETLVVLVAIYIIDDLRFIQESKSLLHVDKSKSIFLLGAVLSFGVFTRVTFPAFLLFPSWYLITYLASHRLSLAYLTLGFVLPTLAFISLDTYLFESDVYIVAPINNLLYNSRVENLSKHGIHPFYTHVLVNLPQLLGPGILFIMSKTYMRTTQFLSVASGSTSVETVSISQSLDNITNYNKNYTIIDAMGTDLQMVTNLLENVGKPVYLITPLASFRSFNASAFKPIWNYTYHIDLDHIEWPNLQSGLGVYELL</sequence>
<comment type="pathway">
    <text evidence="2">Glycolipid biosynthesis; glycosylphosphatidylinositol-anchor biosynthesis.</text>
</comment>
<dbReference type="RefSeq" id="XP_049180474.1">
    <property type="nucleotide sequence ID" value="XM_049323733.1"/>
</dbReference>
<dbReference type="GO" id="GO:0000026">
    <property type="term" value="F:alpha-1,2-mannosyltransferase activity"/>
    <property type="evidence" value="ECO:0007669"/>
    <property type="project" value="TreeGrafter"/>
</dbReference>
<feature type="transmembrane region" description="Helical" evidence="11">
    <location>
        <begin position="142"/>
        <end position="165"/>
    </location>
</feature>
<dbReference type="AlphaFoldDB" id="A0AAI9SX51"/>
<feature type="transmembrane region" description="Helical" evidence="11">
    <location>
        <begin position="18"/>
        <end position="36"/>
    </location>
</feature>
<evidence type="ECO:0000256" key="6">
    <source>
        <dbReference type="ARBA" id="ARBA00022692"/>
    </source>
</evidence>
<evidence type="ECO:0000256" key="11">
    <source>
        <dbReference type="RuleBase" id="RU363075"/>
    </source>
</evidence>
<dbReference type="GO" id="GO:0006506">
    <property type="term" value="P:GPI anchor biosynthetic process"/>
    <property type="evidence" value="ECO:0007669"/>
    <property type="project" value="UniProtKB-KW"/>
</dbReference>
<feature type="transmembrane region" description="Helical" evidence="11">
    <location>
        <begin position="186"/>
        <end position="213"/>
    </location>
</feature>
<gene>
    <name evidence="12" type="ORF">KGF56_002497</name>
</gene>
<dbReference type="GO" id="GO:0005789">
    <property type="term" value="C:endoplasmic reticulum membrane"/>
    <property type="evidence" value="ECO:0007669"/>
    <property type="project" value="UniProtKB-SubCell"/>
</dbReference>
<keyword evidence="7 11" id="KW-0256">Endoplasmic reticulum</keyword>
<dbReference type="EC" id="2.4.1.-" evidence="11"/>
<evidence type="ECO:0000256" key="8">
    <source>
        <dbReference type="ARBA" id="ARBA00022989"/>
    </source>
</evidence>
<dbReference type="PANTHER" id="PTHR22760">
    <property type="entry name" value="GLYCOSYLTRANSFERASE"/>
    <property type="match status" value="1"/>
</dbReference>
<evidence type="ECO:0000256" key="9">
    <source>
        <dbReference type="ARBA" id="ARBA00023136"/>
    </source>
</evidence>
<evidence type="ECO:0000256" key="1">
    <source>
        <dbReference type="ARBA" id="ARBA00004477"/>
    </source>
</evidence>
<keyword evidence="13" id="KW-1185">Reference proteome</keyword>
<comment type="subcellular location">
    <subcellularLocation>
        <location evidence="1 11">Endoplasmic reticulum membrane</location>
        <topology evidence="1 11">Multi-pass membrane protein</topology>
    </subcellularLocation>
</comment>
<reference evidence="12" key="1">
    <citation type="journal article" date="2022" name="DNA Res.">
        <title>Genome analysis of five recently described species of the CUG-Ser clade uncovers Candida theae as a new hybrid lineage with pathogenic potential in the Candida parapsilosis species complex.</title>
        <authorList>
            <person name="Mixao V."/>
            <person name="Del Olmo V."/>
            <person name="Hegedusova E."/>
            <person name="Saus E."/>
            <person name="Pryszcz L."/>
            <person name="Cillingova A."/>
            <person name="Nosek J."/>
            <person name="Gabaldon T."/>
        </authorList>
    </citation>
    <scope>NUCLEOTIDE SEQUENCE</scope>
    <source>
        <strain evidence="12">CBS 10844</strain>
    </source>
</reference>
<dbReference type="GeneID" id="73380114"/>
<dbReference type="EMBL" id="JAHUZD010000088">
    <property type="protein sequence ID" value="KAI3404729.2"/>
    <property type="molecule type" value="Genomic_DNA"/>
</dbReference>
<feature type="transmembrane region" description="Helical" evidence="11">
    <location>
        <begin position="68"/>
        <end position="86"/>
    </location>
</feature>
<accession>A0AAI9SX51</accession>